<dbReference type="AlphaFoldDB" id="A0A9P0EAH5"/>
<name>A0A9P0EAH5_NEZVI</name>
<keyword evidence="2" id="KW-1185">Reference proteome</keyword>
<accession>A0A9P0EAH5</accession>
<evidence type="ECO:0000313" key="1">
    <source>
        <dbReference type="EMBL" id="CAH1391542.1"/>
    </source>
</evidence>
<proteinExistence type="predicted"/>
<dbReference type="Proteomes" id="UP001152798">
    <property type="component" value="Chromosome 1"/>
</dbReference>
<organism evidence="1 2">
    <name type="scientific">Nezara viridula</name>
    <name type="common">Southern green stink bug</name>
    <name type="synonym">Cimex viridulus</name>
    <dbReference type="NCBI Taxonomy" id="85310"/>
    <lineage>
        <taxon>Eukaryota</taxon>
        <taxon>Metazoa</taxon>
        <taxon>Ecdysozoa</taxon>
        <taxon>Arthropoda</taxon>
        <taxon>Hexapoda</taxon>
        <taxon>Insecta</taxon>
        <taxon>Pterygota</taxon>
        <taxon>Neoptera</taxon>
        <taxon>Paraneoptera</taxon>
        <taxon>Hemiptera</taxon>
        <taxon>Heteroptera</taxon>
        <taxon>Panheteroptera</taxon>
        <taxon>Pentatomomorpha</taxon>
        <taxon>Pentatomoidea</taxon>
        <taxon>Pentatomidae</taxon>
        <taxon>Pentatominae</taxon>
        <taxon>Nezara</taxon>
    </lineage>
</organism>
<protein>
    <submittedName>
        <fullName evidence="1">Uncharacterized protein</fullName>
    </submittedName>
</protein>
<evidence type="ECO:0000313" key="2">
    <source>
        <dbReference type="Proteomes" id="UP001152798"/>
    </source>
</evidence>
<sequence>MAMPTSQIPDEAVAVGPNSAPLHYHTTIPLQHYTRHVSSDLVPILGTVKKLFVVGQFSFVRDLASISRS</sequence>
<dbReference type="EMBL" id="OV725077">
    <property type="protein sequence ID" value="CAH1391542.1"/>
    <property type="molecule type" value="Genomic_DNA"/>
</dbReference>
<reference evidence="1" key="1">
    <citation type="submission" date="2022-01" db="EMBL/GenBank/DDBJ databases">
        <authorList>
            <person name="King R."/>
        </authorList>
    </citation>
    <scope>NUCLEOTIDE SEQUENCE</scope>
</reference>
<gene>
    <name evidence="1" type="ORF">NEZAVI_LOCUS2545</name>
</gene>